<dbReference type="GO" id="GO:0016491">
    <property type="term" value="F:oxidoreductase activity"/>
    <property type="evidence" value="ECO:0007669"/>
    <property type="project" value="UniProtKB-KW"/>
</dbReference>
<dbReference type="InterPro" id="IPR002347">
    <property type="entry name" value="SDR_fam"/>
</dbReference>
<dbReference type="PANTHER" id="PTHR43899:SF13">
    <property type="entry name" value="RH59310P"/>
    <property type="match status" value="1"/>
</dbReference>
<name>A0A6A6C560_ZASCE</name>
<dbReference type="Gene3D" id="3.40.50.720">
    <property type="entry name" value="NAD(P)-binding Rossmann-like Domain"/>
    <property type="match status" value="1"/>
</dbReference>
<dbReference type="GO" id="GO:0005783">
    <property type="term" value="C:endoplasmic reticulum"/>
    <property type="evidence" value="ECO:0007669"/>
    <property type="project" value="TreeGrafter"/>
</dbReference>
<keyword evidence="2" id="KW-0560">Oxidoreductase</keyword>
<dbReference type="GeneID" id="54561792"/>
<protein>
    <recommendedName>
        <fullName evidence="5">NAD(P)-binding protein</fullName>
    </recommendedName>
</protein>
<dbReference type="SUPFAM" id="SSF51735">
    <property type="entry name" value="NAD(P)-binding Rossmann-fold domains"/>
    <property type="match status" value="1"/>
</dbReference>
<sequence>MATVVPDFARWLLTILGGLGATYYSFKTLSFLRLHFLRSSTLDRYKTNSDKGSAWTLVTGATDGIGRGFAEEFAARGFNVFLHGRNEQKLETLKKRLQEEHPNIQFRTLILDAGKEIDNPAAFEKAAKELSQVNLKALVNNVGGASGLLSFMALHERPSDQIRTIMDINARFPIEITKALLPQLRANTPALILNVGSTSSEFGIPYLSIYASCKAANRAWSRSLASEMQAEGVDIEVPCLWISSVATDNVPRSASLFVPSARQLAKYSLQKIGCGKSTVFAYWAHEIQANVFWMMPEWLQTRAIVDIGKQEKAEDEERNRKTS</sequence>
<dbReference type="Proteomes" id="UP000799537">
    <property type="component" value="Unassembled WGS sequence"/>
</dbReference>
<dbReference type="AlphaFoldDB" id="A0A6A6C560"/>
<proteinExistence type="inferred from homology"/>
<dbReference type="PRINTS" id="PR00081">
    <property type="entry name" value="GDHRDH"/>
</dbReference>
<gene>
    <name evidence="3" type="ORF">M409DRAFT_27311</name>
</gene>
<dbReference type="InterPro" id="IPR051019">
    <property type="entry name" value="VLCFA-Steroid_DH"/>
</dbReference>
<dbReference type="EMBL" id="ML993614">
    <property type="protein sequence ID" value="KAF2162307.1"/>
    <property type="molecule type" value="Genomic_DNA"/>
</dbReference>
<dbReference type="InterPro" id="IPR036291">
    <property type="entry name" value="NAD(P)-bd_dom_sf"/>
</dbReference>
<dbReference type="Pfam" id="PF00106">
    <property type="entry name" value="adh_short"/>
    <property type="match status" value="1"/>
</dbReference>
<comment type="similarity">
    <text evidence="1">Belongs to the short-chain dehydrogenases/reductases (SDR) family.</text>
</comment>
<evidence type="ECO:0000313" key="3">
    <source>
        <dbReference type="EMBL" id="KAF2162307.1"/>
    </source>
</evidence>
<evidence type="ECO:0000313" key="4">
    <source>
        <dbReference type="Proteomes" id="UP000799537"/>
    </source>
</evidence>
<dbReference type="PIRSF" id="PIRSF000126">
    <property type="entry name" value="11-beta-HSD1"/>
    <property type="match status" value="1"/>
</dbReference>
<reference evidence="3" key="1">
    <citation type="journal article" date="2020" name="Stud. Mycol.">
        <title>101 Dothideomycetes genomes: a test case for predicting lifestyles and emergence of pathogens.</title>
        <authorList>
            <person name="Haridas S."/>
            <person name="Albert R."/>
            <person name="Binder M."/>
            <person name="Bloem J."/>
            <person name="Labutti K."/>
            <person name="Salamov A."/>
            <person name="Andreopoulos B."/>
            <person name="Baker S."/>
            <person name="Barry K."/>
            <person name="Bills G."/>
            <person name="Bluhm B."/>
            <person name="Cannon C."/>
            <person name="Castanera R."/>
            <person name="Culley D."/>
            <person name="Daum C."/>
            <person name="Ezra D."/>
            <person name="Gonzalez J."/>
            <person name="Henrissat B."/>
            <person name="Kuo A."/>
            <person name="Liang C."/>
            <person name="Lipzen A."/>
            <person name="Lutzoni F."/>
            <person name="Magnuson J."/>
            <person name="Mondo S."/>
            <person name="Nolan M."/>
            <person name="Ohm R."/>
            <person name="Pangilinan J."/>
            <person name="Park H.-J."/>
            <person name="Ramirez L."/>
            <person name="Alfaro M."/>
            <person name="Sun H."/>
            <person name="Tritt A."/>
            <person name="Yoshinaga Y."/>
            <person name="Zwiers L.-H."/>
            <person name="Turgeon B."/>
            <person name="Goodwin S."/>
            <person name="Spatafora J."/>
            <person name="Crous P."/>
            <person name="Grigoriev I."/>
        </authorList>
    </citation>
    <scope>NUCLEOTIDE SEQUENCE</scope>
    <source>
        <strain evidence="3">ATCC 36951</strain>
    </source>
</reference>
<dbReference type="CDD" id="cd05356">
    <property type="entry name" value="17beta-HSD1_like_SDR_c"/>
    <property type="match status" value="1"/>
</dbReference>
<accession>A0A6A6C560</accession>
<evidence type="ECO:0000256" key="2">
    <source>
        <dbReference type="ARBA" id="ARBA00023002"/>
    </source>
</evidence>
<evidence type="ECO:0000256" key="1">
    <source>
        <dbReference type="ARBA" id="ARBA00006484"/>
    </source>
</evidence>
<dbReference type="OrthoDB" id="47007at2759"/>
<keyword evidence="4" id="KW-1185">Reference proteome</keyword>
<dbReference type="PANTHER" id="PTHR43899">
    <property type="entry name" value="RH59310P"/>
    <property type="match status" value="1"/>
</dbReference>
<dbReference type="RefSeq" id="XP_033663196.1">
    <property type="nucleotide sequence ID" value="XM_033808520.1"/>
</dbReference>
<evidence type="ECO:0008006" key="5">
    <source>
        <dbReference type="Google" id="ProtNLM"/>
    </source>
</evidence>
<organism evidence="3 4">
    <name type="scientific">Zasmidium cellare ATCC 36951</name>
    <dbReference type="NCBI Taxonomy" id="1080233"/>
    <lineage>
        <taxon>Eukaryota</taxon>
        <taxon>Fungi</taxon>
        <taxon>Dikarya</taxon>
        <taxon>Ascomycota</taxon>
        <taxon>Pezizomycotina</taxon>
        <taxon>Dothideomycetes</taxon>
        <taxon>Dothideomycetidae</taxon>
        <taxon>Mycosphaerellales</taxon>
        <taxon>Mycosphaerellaceae</taxon>
        <taxon>Zasmidium</taxon>
    </lineage>
</organism>